<dbReference type="EMBL" id="BARS01005191">
    <property type="protein sequence ID" value="GAF69559.1"/>
    <property type="molecule type" value="Genomic_DNA"/>
</dbReference>
<keyword evidence="6" id="KW-0175">Coiled coil</keyword>
<feature type="non-terminal residue" evidence="7">
    <location>
        <position position="359"/>
    </location>
</feature>
<dbReference type="SUPFAM" id="SSF53720">
    <property type="entry name" value="ALDH-like"/>
    <property type="match status" value="1"/>
</dbReference>
<dbReference type="Pfam" id="PF00815">
    <property type="entry name" value="Histidinol_dh"/>
    <property type="match status" value="1"/>
</dbReference>
<gene>
    <name evidence="7" type="ORF">S01H1_10160</name>
</gene>
<dbReference type="Gene3D" id="1.20.5.1300">
    <property type="match status" value="1"/>
</dbReference>
<dbReference type="GO" id="GO:0000105">
    <property type="term" value="P:L-histidine biosynthetic process"/>
    <property type="evidence" value="ECO:0007669"/>
    <property type="project" value="TreeGrafter"/>
</dbReference>
<dbReference type="InterPro" id="IPR012131">
    <property type="entry name" value="Hstdl_DH"/>
</dbReference>
<evidence type="ECO:0000256" key="1">
    <source>
        <dbReference type="ARBA" id="ARBA00001947"/>
    </source>
</evidence>
<feature type="coiled-coil region" evidence="6">
    <location>
        <begin position="83"/>
        <end position="114"/>
    </location>
</feature>
<dbReference type="InterPro" id="IPR016161">
    <property type="entry name" value="Ald_DH/histidinol_DH"/>
</dbReference>
<dbReference type="GO" id="GO:0046872">
    <property type="term" value="F:metal ion binding"/>
    <property type="evidence" value="ECO:0007669"/>
    <property type="project" value="UniProtKB-KW"/>
</dbReference>
<keyword evidence="4" id="KW-0862">Zinc</keyword>
<dbReference type="InterPro" id="IPR001692">
    <property type="entry name" value="Histidinol_DH_CS"/>
</dbReference>
<dbReference type="CDD" id="cd06572">
    <property type="entry name" value="Histidinol_dh"/>
    <property type="match status" value="1"/>
</dbReference>
<dbReference type="PRINTS" id="PR00083">
    <property type="entry name" value="HOLDHDRGNASE"/>
</dbReference>
<proteinExistence type="inferred from homology"/>
<sequence>MPHELDKILISTSQPDFKVRLTKFFLSKAGLSHFGFGERHIENKQKVEEILIKVIKKGDKAVAEYTEEFDSVELTPGQFRISKEELEKAHEEINEELLKSIRQAIENVRKYQTEIFIGNFKHPGIKYTPIKRVGICVPGASAPLPSTVIMTALPAQVAGVNEIAVVSPPRCEGSIHPVVLAVCHELGIEEVYRIGGAQAVAALAYGTETIREVDKIVGPGNQWVQTAKNLVSAGVGIDCIAGPSEVLIIANDKANAGWVAADMLSQAEHDPGCAFLFTDSQELAEKVLDELKTQVKKLDRSEGTTECLKKFSGIAVFNDLDYAVGKANEFAVEHLQIQCGEESRDIAAKINNAKGEFRP</sequence>
<dbReference type="GO" id="GO:0005829">
    <property type="term" value="C:cytosol"/>
    <property type="evidence" value="ECO:0007669"/>
    <property type="project" value="TreeGrafter"/>
</dbReference>
<dbReference type="NCBIfam" id="TIGR00069">
    <property type="entry name" value="hisD"/>
    <property type="match status" value="1"/>
</dbReference>
<evidence type="ECO:0000256" key="6">
    <source>
        <dbReference type="SAM" id="Coils"/>
    </source>
</evidence>
<evidence type="ECO:0000256" key="2">
    <source>
        <dbReference type="ARBA" id="ARBA00010178"/>
    </source>
</evidence>
<accession>X0RL68</accession>
<evidence type="ECO:0000256" key="3">
    <source>
        <dbReference type="ARBA" id="ARBA00022723"/>
    </source>
</evidence>
<evidence type="ECO:0000313" key="7">
    <source>
        <dbReference type="EMBL" id="GAF69559.1"/>
    </source>
</evidence>
<organism evidence="7">
    <name type="scientific">marine sediment metagenome</name>
    <dbReference type="NCBI Taxonomy" id="412755"/>
    <lineage>
        <taxon>unclassified sequences</taxon>
        <taxon>metagenomes</taxon>
        <taxon>ecological metagenomes</taxon>
    </lineage>
</organism>
<evidence type="ECO:0000256" key="4">
    <source>
        <dbReference type="ARBA" id="ARBA00022833"/>
    </source>
</evidence>
<dbReference type="GO" id="GO:0051287">
    <property type="term" value="F:NAD binding"/>
    <property type="evidence" value="ECO:0007669"/>
    <property type="project" value="InterPro"/>
</dbReference>
<dbReference type="PANTHER" id="PTHR21256:SF2">
    <property type="entry name" value="HISTIDINE BIOSYNTHESIS TRIFUNCTIONAL PROTEIN"/>
    <property type="match status" value="1"/>
</dbReference>
<dbReference type="AlphaFoldDB" id="X0RL68"/>
<dbReference type="PROSITE" id="PS00611">
    <property type="entry name" value="HISOL_DEHYDROGENASE"/>
    <property type="match status" value="1"/>
</dbReference>
<comment type="similarity">
    <text evidence="2">Belongs to the histidinol dehydrogenase family.</text>
</comment>
<comment type="cofactor">
    <cofactor evidence="1">
        <name>Zn(2+)</name>
        <dbReference type="ChEBI" id="CHEBI:29105"/>
    </cofactor>
</comment>
<evidence type="ECO:0008006" key="8">
    <source>
        <dbReference type="Google" id="ProtNLM"/>
    </source>
</evidence>
<keyword evidence="5" id="KW-0560">Oxidoreductase</keyword>
<reference evidence="7" key="1">
    <citation type="journal article" date="2014" name="Front. Microbiol.">
        <title>High frequency of phylogenetically diverse reductive dehalogenase-homologous genes in deep subseafloor sedimentary metagenomes.</title>
        <authorList>
            <person name="Kawai M."/>
            <person name="Futagami T."/>
            <person name="Toyoda A."/>
            <person name="Takaki Y."/>
            <person name="Nishi S."/>
            <person name="Hori S."/>
            <person name="Arai W."/>
            <person name="Tsubouchi T."/>
            <person name="Morono Y."/>
            <person name="Uchiyama I."/>
            <person name="Ito T."/>
            <person name="Fujiyama A."/>
            <person name="Inagaki F."/>
            <person name="Takami H."/>
        </authorList>
    </citation>
    <scope>NUCLEOTIDE SEQUENCE</scope>
    <source>
        <strain evidence="7">Expedition CK06-06</strain>
    </source>
</reference>
<evidence type="ECO:0000256" key="5">
    <source>
        <dbReference type="ARBA" id="ARBA00023002"/>
    </source>
</evidence>
<dbReference type="FunFam" id="3.40.50.1980:FF:000026">
    <property type="entry name" value="Histidinol dehydrogenase"/>
    <property type="match status" value="1"/>
</dbReference>
<dbReference type="Gene3D" id="3.40.50.1980">
    <property type="entry name" value="Nitrogenase molybdenum iron protein domain"/>
    <property type="match status" value="2"/>
</dbReference>
<keyword evidence="3" id="KW-0479">Metal-binding</keyword>
<dbReference type="PANTHER" id="PTHR21256">
    <property type="entry name" value="HISTIDINOL DEHYDROGENASE HDH"/>
    <property type="match status" value="1"/>
</dbReference>
<dbReference type="GO" id="GO:0004399">
    <property type="term" value="F:histidinol dehydrogenase activity"/>
    <property type="evidence" value="ECO:0007669"/>
    <property type="project" value="TreeGrafter"/>
</dbReference>
<protein>
    <recommendedName>
        <fullName evidence="8">Histidinol dehydrogenase</fullName>
    </recommendedName>
</protein>
<comment type="caution">
    <text evidence="7">The sequence shown here is derived from an EMBL/GenBank/DDBJ whole genome shotgun (WGS) entry which is preliminary data.</text>
</comment>
<name>X0RL68_9ZZZZ</name>